<protein>
    <submittedName>
        <fullName evidence="3">Response regulator</fullName>
    </submittedName>
</protein>
<dbReference type="AlphaFoldDB" id="A0A434AAC4"/>
<evidence type="ECO:0000313" key="4">
    <source>
        <dbReference type="Proteomes" id="UP000288102"/>
    </source>
</evidence>
<dbReference type="Gene3D" id="3.40.50.2300">
    <property type="match status" value="1"/>
</dbReference>
<evidence type="ECO:0000259" key="2">
    <source>
        <dbReference type="PROSITE" id="PS50110"/>
    </source>
</evidence>
<sequence>MPMLHNLHIVIAEDDSDDADVMYETFNKNPNFGKVSLVSNGEELLNYLKNTSNAIPDVILTDINMPILDGIEALQRILNDADLKTIPCFVYSTSINPAYKEKCDVLGVKAYLIKPYSFEAFEEIPKNILTLIEHE</sequence>
<dbReference type="InterPro" id="IPR011006">
    <property type="entry name" value="CheY-like_superfamily"/>
</dbReference>
<dbReference type="InterPro" id="IPR001789">
    <property type="entry name" value="Sig_transdc_resp-reg_receiver"/>
</dbReference>
<dbReference type="SMART" id="SM00448">
    <property type="entry name" value="REC"/>
    <property type="match status" value="1"/>
</dbReference>
<keyword evidence="1" id="KW-0597">Phosphoprotein</keyword>
<accession>A0A434AAC4</accession>
<organism evidence="3 4">
    <name type="scientific">Flavobacterium cupreum</name>
    <dbReference type="NCBI Taxonomy" id="2133766"/>
    <lineage>
        <taxon>Bacteria</taxon>
        <taxon>Pseudomonadati</taxon>
        <taxon>Bacteroidota</taxon>
        <taxon>Flavobacteriia</taxon>
        <taxon>Flavobacteriales</taxon>
        <taxon>Flavobacteriaceae</taxon>
        <taxon>Flavobacterium</taxon>
    </lineage>
</organism>
<dbReference type="GO" id="GO:0000160">
    <property type="term" value="P:phosphorelay signal transduction system"/>
    <property type="evidence" value="ECO:0007669"/>
    <property type="project" value="InterPro"/>
</dbReference>
<dbReference type="Proteomes" id="UP000288102">
    <property type="component" value="Unassembled WGS sequence"/>
</dbReference>
<dbReference type="EMBL" id="QWDM01000003">
    <property type="protein sequence ID" value="RUT71294.1"/>
    <property type="molecule type" value="Genomic_DNA"/>
</dbReference>
<keyword evidence="4" id="KW-1185">Reference proteome</keyword>
<dbReference type="OrthoDB" id="9789181at2"/>
<dbReference type="Pfam" id="PF00072">
    <property type="entry name" value="Response_reg"/>
    <property type="match status" value="1"/>
</dbReference>
<dbReference type="PANTHER" id="PTHR44520">
    <property type="entry name" value="RESPONSE REGULATOR RCP1-RELATED"/>
    <property type="match status" value="1"/>
</dbReference>
<comment type="caution">
    <text evidence="3">The sequence shown here is derived from an EMBL/GenBank/DDBJ whole genome shotgun (WGS) entry which is preliminary data.</text>
</comment>
<dbReference type="PROSITE" id="PS50110">
    <property type="entry name" value="RESPONSE_REGULATORY"/>
    <property type="match status" value="1"/>
</dbReference>
<reference evidence="4" key="1">
    <citation type="journal article" date="2019" name="Syst. Appl. Microbiol.">
        <title>Flavobacterium circumlabens sp. nov. and Flavobacterium cupreum sp. nov., two psychrotrophic species isolated from Antarctic environmental samples.</title>
        <authorList>
            <person name="Kralova S."/>
            <person name="Busse H.-J."/>
            <person name="Svec P."/>
            <person name="Maslanova I."/>
            <person name="Stankova E."/>
            <person name="Bartak M."/>
            <person name="Sedlacek I."/>
        </authorList>
    </citation>
    <scope>NUCLEOTIDE SEQUENCE [LARGE SCALE GENOMIC DNA]</scope>
    <source>
        <strain evidence="4">CCM 8825</strain>
    </source>
</reference>
<dbReference type="InterPro" id="IPR052893">
    <property type="entry name" value="TCS_response_regulator"/>
</dbReference>
<dbReference type="SUPFAM" id="SSF52172">
    <property type="entry name" value="CheY-like"/>
    <property type="match status" value="1"/>
</dbReference>
<gene>
    <name evidence="3" type="ORF">D0817_05290</name>
</gene>
<evidence type="ECO:0000313" key="3">
    <source>
        <dbReference type="EMBL" id="RUT71294.1"/>
    </source>
</evidence>
<feature type="modified residue" description="4-aspartylphosphate" evidence="1">
    <location>
        <position position="62"/>
    </location>
</feature>
<evidence type="ECO:0000256" key="1">
    <source>
        <dbReference type="PROSITE-ProRule" id="PRU00169"/>
    </source>
</evidence>
<dbReference type="PANTHER" id="PTHR44520:SF2">
    <property type="entry name" value="RESPONSE REGULATOR RCP1"/>
    <property type="match status" value="1"/>
</dbReference>
<feature type="domain" description="Response regulatory" evidence="2">
    <location>
        <begin position="8"/>
        <end position="129"/>
    </location>
</feature>
<name>A0A434AAC4_9FLAO</name>
<proteinExistence type="predicted"/>